<protein>
    <recommendedName>
        <fullName evidence="4">Vacuolar protein sorting-associated protein 45</fullName>
    </recommendedName>
</protein>
<dbReference type="SUPFAM" id="SSF56815">
    <property type="entry name" value="Sec1/munc18-like (SM) proteins"/>
    <property type="match status" value="1"/>
</dbReference>
<name>I2GV34_HENB6</name>
<reference evidence="2 3" key="1">
    <citation type="journal article" date="2011" name="Proc. Natl. Acad. Sci. U.S.A.">
        <title>Evolutionary erosion of yeast sex chromosomes by mating-type switching accidents.</title>
        <authorList>
            <person name="Gordon J.L."/>
            <person name="Armisen D."/>
            <person name="Proux-Wera E."/>
            <person name="Oheigeartaigh S.S."/>
            <person name="Byrne K.P."/>
            <person name="Wolfe K.H."/>
        </authorList>
    </citation>
    <scope>NUCLEOTIDE SEQUENCE [LARGE SCALE GENOMIC DNA]</scope>
    <source>
        <strain evidence="3">ATCC 34711 / CBS 6284 / DSM 70876 / NBRC 10599 / NRRL Y-10934 / UCD 77-7</strain>
    </source>
</reference>
<dbReference type="Proteomes" id="UP000002866">
    <property type="component" value="Chromosome 1"/>
</dbReference>
<dbReference type="PIRSF" id="PIRSF005715">
    <property type="entry name" value="VPS45_Sec1"/>
    <property type="match status" value="1"/>
</dbReference>
<dbReference type="InterPro" id="IPR043127">
    <property type="entry name" value="Sec-1-like_dom3a"/>
</dbReference>
<dbReference type="GO" id="GO:0000011">
    <property type="term" value="P:vacuole inheritance"/>
    <property type="evidence" value="ECO:0007669"/>
    <property type="project" value="EnsemblFungi"/>
</dbReference>
<organism evidence="2 3">
    <name type="scientific">Henningerozyma blattae (strain ATCC 34711 / CBS 6284 / DSM 70876 / NBRC 10599 / NRRL Y-10934 / UCD 77-7)</name>
    <name type="common">Yeast</name>
    <name type="synonym">Tetrapisispora blattae</name>
    <dbReference type="NCBI Taxonomy" id="1071380"/>
    <lineage>
        <taxon>Eukaryota</taxon>
        <taxon>Fungi</taxon>
        <taxon>Dikarya</taxon>
        <taxon>Ascomycota</taxon>
        <taxon>Saccharomycotina</taxon>
        <taxon>Saccharomycetes</taxon>
        <taxon>Saccharomycetales</taxon>
        <taxon>Saccharomycetaceae</taxon>
        <taxon>Henningerozyma</taxon>
    </lineage>
</organism>
<dbReference type="GO" id="GO:0048210">
    <property type="term" value="P:Golgi vesicle fusion to target membrane"/>
    <property type="evidence" value="ECO:0007669"/>
    <property type="project" value="EnsemblFungi"/>
</dbReference>
<dbReference type="STRING" id="1071380.I2GV34"/>
<gene>
    <name evidence="2" type="primary">TBLA0A01850</name>
    <name evidence="2" type="ORF">TBLA_0A01850</name>
</gene>
<dbReference type="PANTHER" id="PTHR11679">
    <property type="entry name" value="VESICLE PROTEIN SORTING-ASSOCIATED"/>
    <property type="match status" value="1"/>
</dbReference>
<dbReference type="GO" id="GO:0005829">
    <property type="term" value="C:cytosol"/>
    <property type="evidence" value="ECO:0007669"/>
    <property type="project" value="EnsemblFungi"/>
</dbReference>
<dbReference type="Pfam" id="PF00995">
    <property type="entry name" value="Sec1"/>
    <property type="match status" value="1"/>
</dbReference>
<evidence type="ECO:0000313" key="2">
    <source>
        <dbReference type="EMBL" id="CCH57986.1"/>
    </source>
</evidence>
<dbReference type="GO" id="GO:0035543">
    <property type="term" value="P:positive regulation of SNARE complex assembly"/>
    <property type="evidence" value="ECO:0007669"/>
    <property type="project" value="EnsemblFungi"/>
</dbReference>
<dbReference type="GO" id="GO:0006896">
    <property type="term" value="P:Golgi to vacuole transport"/>
    <property type="evidence" value="ECO:0007669"/>
    <property type="project" value="EnsemblFungi"/>
</dbReference>
<dbReference type="eggNOG" id="KOG1299">
    <property type="taxonomic scope" value="Eukaryota"/>
</dbReference>
<dbReference type="HOGENOM" id="CLU_013933_3_1_1"/>
<dbReference type="GeneID" id="14493743"/>
<dbReference type="InterPro" id="IPR043154">
    <property type="entry name" value="Sec-1-like_dom1"/>
</dbReference>
<dbReference type="KEGG" id="tbl:TBLA_0A01850"/>
<dbReference type="GO" id="GO:0000149">
    <property type="term" value="F:SNARE binding"/>
    <property type="evidence" value="ECO:0007669"/>
    <property type="project" value="EnsemblFungi"/>
</dbReference>
<dbReference type="InterPro" id="IPR036045">
    <property type="entry name" value="Sec1-like_sf"/>
</dbReference>
<comment type="similarity">
    <text evidence="1">Belongs to the STXBP/unc-18/SEC1 family.</text>
</comment>
<evidence type="ECO:0000256" key="1">
    <source>
        <dbReference type="ARBA" id="ARBA00009884"/>
    </source>
</evidence>
<dbReference type="FunCoup" id="I2GV34">
    <property type="interactions" value="895"/>
</dbReference>
<dbReference type="InterPro" id="IPR027482">
    <property type="entry name" value="Sec1-like_dom2"/>
</dbReference>
<sequence length="585" mass="67679">MNLFKVADLYVSRIVNSKAKPNANAEESTKIKALLLDKDTVTTISMCSTQTELLQNEVYLVDTLENPNRDTMRHIKCMVYISPSEESIQLLVKELQNPKYGEYHIFFNNMVSKSQLERLAEADDMEAVVKVEEIFQDYHILNEDLCTLDCSNDLLFRNFELWDEDGLRTVTESITSLLLSLKLRPQIRYATNSKLCAKLAKEVEFSISQNDTSLFDFPTMDTTPILLLLDRKNDPLTPLLQPWTYQSMIHEYIGVKRNIVDLSKVDNIDKDLQKVTLSAKQDPFFHDTMYLNFGELGDKVKQYVINYKDKTQSNTKIETIEDIKGFIEKYPEFRKLSGNVSKHMAIVGELDKQLQLRDIWGVSELEQNISVHDDNQEDYQQLLTLLDSQKLDNFYKLKLSCIYMLRHGNSNPRQMDNLISRLKSSSMPIEDVNLLLKIKKMFHTDFSNNTSVDNMKKTNNVSDHLLSDLARRFNDKLNSRNNNNSTMSDNVFMQHLPEISHILTELSTNKLSIEKYKYLKEPSSIRNTLPPQDTVVFIVGGVTYEEAKIIHEFNQDISKNNNNMRVVLGGNDILSTREFLRSLRL</sequence>
<dbReference type="GO" id="GO:0006895">
    <property type="term" value="P:Golgi to endosome transport"/>
    <property type="evidence" value="ECO:0007669"/>
    <property type="project" value="EnsemblFungi"/>
</dbReference>
<dbReference type="OrthoDB" id="10266265at2759"/>
<proteinExistence type="inferred from homology"/>
<keyword evidence="3" id="KW-1185">Reference proteome</keyword>
<dbReference type="GO" id="GO:0000139">
    <property type="term" value="C:Golgi membrane"/>
    <property type="evidence" value="ECO:0007669"/>
    <property type="project" value="EnsemblFungi"/>
</dbReference>
<dbReference type="InterPro" id="IPR001619">
    <property type="entry name" value="Sec1-like"/>
</dbReference>
<dbReference type="Gene3D" id="3.90.830.10">
    <property type="entry name" value="Syntaxin Binding Protein 1, Chain A, domain 2"/>
    <property type="match status" value="1"/>
</dbReference>
<accession>I2GV34</accession>
<dbReference type="GO" id="GO:0032258">
    <property type="term" value="P:cytoplasm to vacuole targeting by the Cvt pathway"/>
    <property type="evidence" value="ECO:0007669"/>
    <property type="project" value="EnsemblFungi"/>
</dbReference>
<dbReference type="EMBL" id="HE806316">
    <property type="protein sequence ID" value="CCH57986.1"/>
    <property type="molecule type" value="Genomic_DNA"/>
</dbReference>
<dbReference type="GO" id="GO:0031201">
    <property type="term" value="C:SNARE complex"/>
    <property type="evidence" value="ECO:0007669"/>
    <property type="project" value="EnsemblFungi"/>
</dbReference>
<dbReference type="Gene3D" id="1.25.40.60">
    <property type="match status" value="1"/>
</dbReference>
<dbReference type="GO" id="GO:0007035">
    <property type="term" value="P:vacuolar acidification"/>
    <property type="evidence" value="ECO:0007669"/>
    <property type="project" value="EnsemblFungi"/>
</dbReference>
<dbReference type="AlphaFoldDB" id="I2GV34"/>
<dbReference type="RefSeq" id="XP_004177505.1">
    <property type="nucleotide sequence ID" value="XM_004177457.1"/>
</dbReference>
<dbReference type="GO" id="GO:0051082">
    <property type="term" value="F:unfolded protein binding"/>
    <property type="evidence" value="ECO:0007669"/>
    <property type="project" value="EnsemblFungi"/>
</dbReference>
<dbReference type="Gene3D" id="3.40.50.2060">
    <property type="match status" value="1"/>
</dbReference>
<dbReference type="Gene3D" id="3.40.50.1910">
    <property type="match status" value="1"/>
</dbReference>
<dbReference type="InParanoid" id="I2GV34"/>
<evidence type="ECO:0000313" key="3">
    <source>
        <dbReference type="Proteomes" id="UP000002866"/>
    </source>
</evidence>
<evidence type="ECO:0008006" key="4">
    <source>
        <dbReference type="Google" id="ProtNLM"/>
    </source>
</evidence>
<dbReference type="OMA" id="VHQLNNA"/>